<organism evidence="2 3">
    <name type="scientific">Candidatus Harrisonbacteria bacterium RIFCSPHIGHO2_02_FULL_42_16</name>
    <dbReference type="NCBI Taxonomy" id="1798404"/>
    <lineage>
        <taxon>Bacteria</taxon>
        <taxon>Candidatus Harrisoniibacteriota</taxon>
    </lineage>
</organism>
<dbReference type="EMBL" id="MHJG01000005">
    <property type="protein sequence ID" value="OGY64317.1"/>
    <property type="molecule type" value="Genomic_DNA"/>
</dbReference>
<dbReference type="CDD" id="cd03801">
    <property type="entry name" value="GT4_PimA-like"/>
    <property type="match status" value="1"/>
</dbReference>
<reference evidence="2 3" key="1">
    <citation type="journal article" date="2016" name="Nat. Commun.">
        <title>Thousands of microbial genomes shed light on interconnected biogeochemical processes in an aquifer system.</title>
        <authorList>
            <person name="Anantharaman K."/>
            <person name="Brown C.T."/>
            <person name="Hug L.A."/>
            <person name="Sharon I."/>
            <person name="Castelle C.J."/>
            <person name="Probst A.J."/>
            <person name="Thomas B.C."/>
            <person name="Singh A."/>
            <person name="Wilkins M.J."/>
            <person name="Karaoz U."/>
            <person name="Brodie E.L."/>
            <person name="Williams K.H."/>
            <person name="Hubbard S.S."/>
            <person name="Banfield J.F."/>
        </authorList>
    </citation>
    <scope>NUCLEOTIDE SEQUENCE [LARGE SCALE GENOMIC DNA]</scope>
</reference>
<dbReference type="GO" id="GO:0016757">
    <property type="term" value="F:glycosyltransferase activity"/>
    <property type="evidence" value="ECO:0007669"/>
    <property type="project" value="InterPro"/>
</dbReference>
<protein>
    <recommendedName>
        <fullName evidence="1">Glycosyl transferase family 1 domain-containing protein</fullName>
    </recommendedName>
</protein>
<dbReference type="AlphaFoldDB" id="A0A1G1ZKE8"/>
<evidence type="ECO:0000313" key="2">
    <source>
        <dbReference type="EMBL" id="OGY64317.1"/>
    </source>
</evidence>
<dbReference type="InterPro" id="IPR001296">
    <property type="entry name" value="Glyco_trans_1"/>
</dbReference>
<dbReference type="STRING" id="1798404.A3B92_00840"/>
<dbReference type="Pfam" id="PF00534">
    <property type="entry name" value="Glycos_transf_1"/>
    <property type="match status" value="1"/>
</dbReference>
<dbReference type="PANTHER" id="PTHR12526:SF630">
    <property type="entry name" value="GLYCOSYLTRANSFERASE"/>
    <property type="match status" value="1"/>
</dbReference>
<gene>
    <name evidence="2" type="ORF">A3B92_00840</name>
</gene>
<feature type="domain" description="Glycosyl transferase family 1" evidence="1">
    <location>
        <begin position="212"/>
        <end position="371"/>
    </location>
</feature>
<accession>A0A1G1ZKE8</accession>
<name>A0A1G1ZKE8_9BACT</name>
<dbReference type="Gene3D" id="3.40.50.2000">
    <property type="entry name" value="Glycogen Phosphorylase B"/>
    <property type="match status" value="2"/>
</dbReference>
<sequence length="397" mass="46223">MKFFFITPKFNLRNISGSIVEYDIMIRDLMKLGHQVTVVTAFSDLNDGLEGAPYKVIEENINRPRRLLKIQKRVFWILRKYSDQADFFYVDGQVFLYGAGLYRRLGGRVPVSAYFNRELVCWPDGEANFLSQDDNFLVRIKKNLRFYIEKYIGMPIASNIDLMLFTNPHLKKSYENFGLRMKTGRVLIFGDSVDVRKNMKEHGVTEDYYVKRNKISEKLNIFYSSRMVPGKGFELLINAFSKIKNKEKFNLILGGTGPRESMIKKMVKELGLDPYVAFPGWVAREEIFNSYKKADIFVQPRWRRDLTSMSLIDAMTFGVPIVAPGGGGLEWDAKNSALYFKDGNADELAHRIEELGNNRELRAKLSKACYKRLAENEMRHDWQAERWSNKMREIKNQ</sequence>
<evidence type="ECO:0000313" key="3">
    <source>
        <dbReference type="Proteomes" id="UP000177960"/>
    </source>
</evidence>
<evidence type="ECO:0000259" key="1">
    <source>
        <dbReference type="Pfam" id="PF00534"/>
    </source>
</evidence>
<dbReference type="Proteomes" id="UP000177960">
    <property type="component" value="Unassembled WGS sequence"/>
</dbReference>
<dbReference type="PANTHER" id="PTHR12526">
    <property type="entry name" value="GLYCOSYLTRANSFERASE"/>
    <property type="match status" value="1"/>
</dbReference>
<dbReference type="SUPFAM" id="SSF53756">
    <property type="entry name" value="UDP-Glycosyltransferase/glycogen phosphorylase"/>
    <property type="match status" value="1"/>
</dbReference>
<proteinExistence type="predicted"/>
<comment type="caution">
    <text evidence="2">The sequence shown here is derived from an EMBL/GenBank/DDBJ whole genome shotgun (WGS) entry which is preliminary data.</text>
</comment>